<evidence type="ECO:0000313" key="3">
    <source>
        <dbReference type="Proteomes" id="UP001328107"/>
    </source>
</evidence>
<feature type="non-terminal residue" evidence="2">
    <location>
        <position position="1"/>
    </location>
</feature>
<evidence type="ECO:0000256" key="1">
    <source>
        <dbReference type="SAM" id="Phobius"/>
    </source>
</evidence>
<keyword evidence="3" id="KW-1185">Reference proteome</keyword>
<dbReference type="EMBL" id="BTRK01000004">
    <property type="protein sequence ID" value="GMR50552.1"/>
    <property type="molecule type" value="Genomic_DNA"/>
</dbReference>
<protein>
    <submittedName>
        <fullName evidence="2">Uncharacterized protein</fullName>
    </submittedName>
</protein>
<dbReference type="AlphaFoldDB" id="A0AAN5CU08"/>
<proteinExistence type="predicted"/>
<keyword evidence="1" id="KW-0812">Transmembrane</keyword>
<comment type="caution">
    <text evidence="2">The sequence shown here is derived from an EMBL/GenBank/DDBJ whole genome shotgun (WGS) entry which is preliminary data.</text>
</comment>
<reference evidence="3" key="1">
    <citation type="submission" date="2022-10" db="EMBL/GenBank/DDBJ databases">
        <title>Genome assembly of Pristionchus species.</title>
        <authorList>
            <person name="Yoshida K."/>
            <person name="Sommer R.J."/>
        </authorList>
    </citation>
    <scope>NUCLEOTIDE SEQUENCE [LARGE SCALE GENOMIC DNA]</scope>
    <source>
        <strain evidence="3">RS5460</strain>
    </source>
</reference>
<accession>A0AAN5CU08</accession>
<feature type="transmembrane region" description="Helical" evidence="1">
    <location>
        <begin position="40"/>
        <end position="64"/>
    </location>
</feature>
<organism evidence="2 3">
    <name type="scientific">Pristionchus mayeri</name>
    <dbReference type="NCBI Taxonomy" id="1317129"/>
    <lineage>
        <taxon>Eukaryota</taxon>
        <taxon>Metazoa</taxon>
        <taxon>Ecdysozoa</taxon>
        <taxon>Nematoda</taxon>
        <taxon>Chromadorea</taxon>
        <taxon>Rhabditida</taxon>
        <taxon>Rhabditina</taxon>
        <taxon>Diplogasteromorpha</taxon>
        <taxon>Diplogasteroidea</taxon>
        <taxon>Neodiplogasteridae</taxon>
        <taxon>Pristionchus</taxon>
    </lineage>
</organism>
<dbReference type="Proteomes" id="UP001328107">
    <property type="component" value="Unassembled WGS sequence"/>
</dbReference>
<keyword evidence="1" id="KW-1133">Transmembrane helix</keyword>
<sequence>GGRIRDFLLIHYEILSTSLLCLFIFGNFPMQCTDFIRRFLLFSSPCLLLFHQFYHLTLAFHHFLSQF</sequence>
<gene>
    <name evidence="2" type="ORF">PMAYCL1PPCAC_20747</name>
</gene>
<feature type="non-terminal residue" evidence="2">
    <location>
        <position position="67"/>
    </location>
</feature>
<feature type="transmembrane region" description="Helical" evidence="1">
    <location>
        <begin position="7"/>
        <end position="28"/>
    </location>
</feature>
<evidence type="ECO:0000313" key="2">
    <source>
        <dbReference type="EMBL" id="GMR50552.1"/>
    </source>
</evidence>
<keyword evidence="1" id="KW-0472">Membrane</keyword>
<name>A0AAN5CU08_9BILA</name>